<dbReference type="Proteomes" id="UP001321760">
    <property type="component" value="Unassembled WGS sequence"/>
</dbReference>
<dbReference type="InterPro" id="IPR046938">
    <property type="entry name" value="DNA_clamp_sf"/>
</dbReference>
<dbReference type="CDD" id="cd00577">
    <property type="entry name" value="PCNA"/>
    <property type="match status" value="1"/>
</dbReference>
<reference evidence="17" key="2">
    <citation type="submission" date="2023-05" db="EMBL/GenBank/DDBJ databases">
        <authorList>
            <consortium name="Lawrence Berkeley National Laboratory"/>
            <person name="Steindorff A."/>
            <person name="Hensen N."/>
            <person name="Bonometti L."/>
            <person name="Westerberg I."/>
            <person name="Brannstrom I.O."/>
            <person name="Guillou S."/>
            <person name="Cros-Aarteil S."/>
            <person name="Calhoun S."/>
            <person name="Haridas S."/>
            <person name="Kuo A."/>
            <person name="Mondo S."/>
            <person name="Pangilinan J."/>
            <person name="Riley R."/>
            <person name="Labutti K."/>
            <person name="Andreopoulos B."/>
            <person name="Lipzen A."/>
            <person name="Chen C."/>
            <person name="Yanf M."/>
            <person name="Daum C."/>
            <person name="Ng V."/>
            <person name="Clum A."/>
            <person name="Ohm R."/>
            <person name="Martin F."/>
            <person name="Silar P."/>
            <person name="Natvig D."/>
            <person name="Lalanne C."/>
            <person name="Gautier V."/>
            <person name="Ament-Velasquez S.L."/>
            <person name="Kruys A."/>
            <person name="Hutchinson M.I."/>
            <person name="Powell A.J."/>
            <person name="Barry K."/>
            <person name="Miller A.N."/>
            <person name="Grigoriev I.V."/>
            <person name="Debuchy R."/>
            <person name="Gladieux P."/>
            <person name="Thoren M.H."/>
            <person name="Johannesson H."/>
        </authorList>
    </citation>
    <scope>NUCLEOTIDE SEQUENCE</scope>
    <source>
        <strain evidence="17">PSN243</strain>
    </source>
</reference>
<dbReference type="AlphaFoldDB" id="A0AAV9GGQ4"/>
<evidence type="ECO:0000256" key="13">
    <source>
        <dbReference type="RuleBase" id="RU003671"/>
    </source>
</evidence>
<organism evidence="17 18">
    <name type="scientific">Podospora aff. communis PSN243</name>
    <dbReference type="NCBI Taxonomy" id="3040156"/>
    <lineage>
        <taxon>Eukaryota</taxon>
        <taxon>Fungi</taxon>
        <taxon>Dikarya</taxon>
        <taxon>Ascomycota</taxon>
        <taxon>Pezizomycotina</taxon>
        <taxon>Sordariomycetes</taxon>
        <taxon>Sordariomycetidae</taxon>
        <taxon>Sordariales</taxon>
        <taxon>Podosporaceae</taxon>
        <taxon>Podospora</taxon>
    </lineage>
</organism>
<comment type="similarity">
    <text evidence="3 13">Belongs to the PCNA family.</text>
</comment>
<dbReference type="InterPro" id="IPR022649">
    <property type="entry name" value="Pr_cel_nuc_antig_C"/>
</dbReference>
<dbReference type="GO" id="GO:0005524">
    <property type="term" value="F:ATP binding"/>
    <property type="evidence" value="ECO:0007669"/>
    <property type="project" value="UniProtKB-KW"/>
</dbReference>
<evidence type="ECO:0000256" key="1">
    <source>
        <dbReference type="ARBA" id="ARBA00004123"/>
    </source>
</evidence>
<dbReference type="InterPro" id="IPR004625">
    <property type="entry name" value="PyrdxlKinase"/>
</dbReference>
<dbReference type="FunFam" id="3.70.10.10:FF:000001">
    <property type="entry name" value="Proliferating cell nuclear antigen"/>
    <property type="match status" value="1"/>
</dbReference>
<comment type="function">
    <text evidence="11">This protein is an auxiliary protein of DNA polymerase delta and is involved in the control of eukaryotic DNA replication by increasing the polymerase's processibility during elongation of the leading strand. Involved in DNA repair.</text>
</comment>
<dbReference type="PANTHER" id="PTHR11352">
    <property type="entry name" value="PROLIFERATING CELL NUCLEAR ANTIGEN"/>
    <property type="match status" value="1"/>
</dbReference>
<dbReference type="GO" id="GO:0070987">
    <property type="term" value="P:error-free translesion synthesis"/>
    <property type="evidence" value="ECO:0007669"/>
    <property type="project" value="UniProtKB-ARBA"/>
</dbReference>
<feature type="domain" description="Proliferating cell nuclear antigen PCNA N-terminal" evidence="14">
    <location>
        <begin position="1"/>
        <end position="123"/>
    </location>
</feature>
<keyword evidence="8" id="KW-0067">ATP-binding</keyword>
<dbReference type="FunFam" id="3.10.150.10:FF:000008">
    <property type="entry name" value="Proliferating cell nuclear antigen"/>
    <property type="match status" value="1"/>
</dbReference>
<evidence type="ECO:0000256" key="2">
    <source>
        <dbReference type="ARBA" id="ARBA00008805"/>
    </source>
</evidence>
<dbReference type="GO" id="GO:0006298">
    <property type="term" value="P:mismatch repair"/>
    <property type="evidence" value="ECO:0007669"/>
    <property type="project" value="TreeGrafter"/>
</dbReference>
<sequence length="593" mass="65131">MLEARLEQASILKKVVDAIKDLVQDCNFDCNDSGIALQAMDNSHVALVSMMLKAEGFSPYRCDRNIALGVNLTSLTKVLRAAQNEDILTLKAEDAPDSLNLVFESSENDRISEYDLKLMDIDQEHLGIPDTEYAATVSMPASEFKRITTDLMAMSESVTIEASKDGVKFSAQGDIGNGSVTLRQHSNVEKPAEAIEIELSEPVSLTFSLKYLVNFCKASALSNSVKICLSNEVPLLVEYTLAGSSYLRFYLAPKIGDEEGLVNRYVGNKIAVFSMQTLGCDVAALNTVQFSNHTGYGQWTGNKVSAQAITDLYRGLKNAYLDDFDMMLSGYVPGAEALEAVGQIAVELKQRAEEAPGSFFWVLDPVMGDNGNLYVAKDVVPVYRSLVSHADLILPNQFEAELLSEVKIEDMASLGRAIQVMHERYGVPHIVITSVSLSHPDHPDASLSVVGSTMTSDRRARAFKIVFPAIDCYFSGTGDMFAALTVVRMREAVWNTPGLAMSESWRSDDAVDALDLPLAKAVEKVLASMHEVLTRTCDAMDVGLRRRLGESQVNGGVDDKKIRLLKSRAAELKLVRHVDSLRFPKVQFRAVRM</sequence>
<dbReference type="SUPFAM" id="SSF53613">
    <property type="entry name" value="Ribokinase-like"/>
    <property type="match status" value="1"/>
</dbReference>
<feature type="domain" description="Pyridoxamine kinase/Phosphomethylpyrimidine kinase" evidence="16">
    <location>
        <begin position="360"/>
        <end position="483"/>
    </location>
</feature>
<dbReference type="CDD" id="cd01173">
    <property type="entry name" value="pyridoxal_pyridoxamine_kinase"/>
    <property type="match status" value="1"/>
</dbReference>
<dbReference type="PROSITE" id="PS01251">
    <property type="entry name" value="PCNA_1"/>
    <property type="match status" value="1"/>
</dbReference>
<dbReference type="Pfam" id="PF00705">
    <property type="entry name" value="PCNA_N"/>
    <property type="match status" value="1"/>
</dbReference>
<evidence type="ECO:0000256" key="10">
    <source>
        <dbReference type="ARBA" id="ARBA00023242"/>
    </source>
</evidence>
<dbReference type="NCBIfam" id="TIGR00590">
    <property type="entry name" value="pcna"/>
    <property type="match status" value="1"/>
</dbReference>
<dbReference type="PRINTS" id="PR00339">
    <property type="entry name" value="PCNACYCLIN"/>
</dbReference>
<protein>
    <recommendedName>
        <fullName evidence="12">DNA sliding clamp PCNA</fullName>
    </recommendedName>
</protein>
<dbReference type="GO" id="GO:0043626">
    <property type="term" value="C:PCNA complex"/>
    <property type="evidence" value="ECO:0007669"/>
    <property type="project" value="UniProtKB-ARBA"/>
</dbReference>
<keyword evidence="4" id="KW-0808">Transferase</keyword>
<dbReference type="InterPro" id="IPR013749">
    <property type="entry name" value="PM/HMP-P_kinase-1"/>
</dbReference>
<keyword evidence="7" id="KW-0418">Kinase</keyword>
<evidence type="ECO:0000256" key="3">
    <source>
        <dbReference type="ARBA" id="ARBA00010462"/>
    </source>
</evidence>
<evidence type="ECO:0000256" key="5">
    <source>
        <dbReference type="ARBA" id="ARBA00022705"/>
    </source>
</evidence>
<dbReference type="InterPro" id="IPR000730">
    <property type="entry name" value="Pr_cel_nuc_antig"/>
</dbReference>
<keyword evidence="9 13" id="KW-0238">DNA-binding</keyword>
<evidence type="ECO:0000256" key="7">
    <source>
        <dbReference type="ARBA" id="ARBA00022777"/>
    </source>
</evidence>
<dbReference type="SUPFAM" id="SSF55979">
    <property type="entry name" value="DNA clamp"/>
    <property type="match status" value="2"/>
</dbReference>
<dbReference type="InterPro" id="IPR022659">
    <property type="entry name" value="Pr_cel_nuc_antig_CS"/>
</dbReference>
<keyword evidence="5 13" id="KW-0235">DNA replication</keyword>
<keyword evidence="18" id="KW-1185">Reference proteome</keyword>
<evidence type="ECO:0000256" key="4">
    <source>
        <dbReference type="ARBA" id="ARBA00022679"/>
    </source>
</evidence>
<evidence type="ECO:0000256" key="9">
    <source>
        <dbReference type="ARBA" id="ARBA00023125"/>
    </source>
</evidence>
<dbReference type="Gene3D" id="3.40.1190.20">
    <property type="match status" value="1"/>
</dbReference>
<evidence type="ECO:0000313" key="17">
    <source>
        <dbReference type="EMBL" id="KAK4447683.1"/>
    </source>
</evidence>
<dbReference type="Pfam" id="PF02747">
    <property type="entry name" value="PCNA_C"/>
    <property type="match status" value="1"/>
</dbReference>
<comment type="caution">
    <text evidence="17">The sequence shown here is derived from an EMBL/GenBank/DDBJ whole genome shotgun (WGS) entry which is preliminary data.</text>
</comment>
<dbReference type="PANTHER" id="PTHR11352:SF0">
    <property type="entry name" value="PROLIFERATING CELL NUCLEAR ANTIGEN"/>
    <property type="match status" value="1"/>
</dbReference>
<dbReference type="HAMAP" id="MF_00317">
    <property type="entry name" value="DNApol_clamp_arch"/>
    <property type="match status" value="1"/>
</dbReference>
<keyword evidence="6" id="KW-0547">Nucleotide-binding</keyword>
<dbReference type="GO" id="GO:0006275">
    <property type="term" value="P:regulation of DNA replication"/>
    <property type="evidence" value="ECO:0007669"/>
    <property type="project" value="InterPro"/>
</dbReference>
<proteinExistence type="inferred from homology"/>
<evidence type="ECO:0000256" key="6">
    <source>
        <dbReference type="ARBA" id="ARBA00022741"/>
    </source>
</evidence>
<dbReference type="GO" id="GO:0006273">
    <property type="term" value="P:lagging strand elongation"/>
    <property type="evidence" value="ECO:0007669"/>
    <property type="project" value="UniProtKB-ARBA"/>
</dbReference>
<dbReference type="GO" id="GO:0006272">
    <property type="term" value="P:leading strand elongation"/>
    <property type="evidence" value="ECO:0007669"/>
    <property type="project" value="TreeGrafter"/>
</dbReference>
<evidence type="ECO:0000256" key="11">
    <source>
        <dbReference type="ARBA" id="ARBA00054163"/>
    </source>
</evidence>
<evidence type="ECO:0000256" key="12">
    <source>
        <dbReference type="RuleBase" id="RU000641"/>
    </source>
</evidence>
<dbReference type="GO" id="GO:0003677">
    <property type="term" value="F:DNA binding"/>
    <property type="evidence" value="ECO:0007669"/>
    <property type="project" value="UniProtKB-KW"/>
</dbReference>
<comment type="subcellular location">
    <subcellularLocation>
        <location evidence="1 12">Nucleus</location>
    </subcellularLocation>
</comment>
<evidence type="ECO:0000259" key="16">
    <source>
        <dbReference type="Pfam" id="PF08543"/>
    </source>
</evidence>
<dbReference type="GO" id="GO:0008478">
    <property type="term" value="F:pyridoxal kinase activity"/>
    <property type="evidence" value="ECO:0007669"/>
    <property type="project" value="InterPro"/>
</dbReference>
<gene>
    <name evidence="17" type="ORF">QBC34DRAFT_382086</name>
</gene>
<dbReference type="InterPro" id="IPR022648">
    <property type="entry name" value="Pr_cel_nuc_antig_N"/>
</dbReference>
<evidence type="ECO:0000313" key="18">
    <source>
        <dbReference type="Proteomes" id="UP001321760"/>
    </source>
</evidence>
<dbReference type="NCBIfam" id="TIGR00687">
    <property type="entry name" value="pyridox_kin"/>
    <property type="match status" value="1"/>
</dbReference>
<dbReference type="PROSITE" id="PS00293">
    <property type="entry name" value="PCNA_2"/>
    <property type="match status" value="1"/>
</dbReference>
<comment type="function">
    <text evidence="12">This protein is an auxiliary protein of DNA polymerase delta and is involved in the control of eukaryotic DNA replication by increasing the polymerase's processivity during elongation of the leading strand.</text>
</comment>
<dbReference type="InterPro" id="IPR029056">
    <property type="entry name" value="Ribokinase-like"/>
</dbReference>
<evidence type="ECO:0000256" key="8">
    <source>
        <dbReference type="ARBA" id="ARBA00022840"/>
    </source>
</evidence>
<keyword evidence="10 12" id="KW-0539">Nucleus</keyword>
<evidence type="ECO:0000259" key="15">
    <source>
        <dbReference type="Pfam" id="PF02747"/>
    </source>
</evidence>
<reference evidence="17" key="1">
    <citation type="journal article" date="2023" name="Mol. Phylogenet. Evol.">
        <title>Genome-scale phylogeny and comparative genomics of the fungal order Sordariales.</title>
        <authorList>
            <person name="Hensen N."/>
            <person name="Bonometti L."/>
            <person name="Westerberg I."/>
            <person name="Brannstrom I.O."/>
            <person name="Guillou S."/>
            <person name="Cros-Aarteil S."/>
            <person name="Calhoun S."/>
            <person name="Haridas S."/>
            <person name="Kuo A."/>
            <person name="Mondo S."/>
            <person name="Pangilinan J."/>
            <person name="Riley R."/>
            <person name="LaButti K."/>
            <person name="Andreopoulos B."/>
            <person name="Lipzen A."/>
            <person name="Chen C."/>
            <person name="Yan M."/>
            <person name="Daum C."/>
            <person name="Ng V."/>
            <person name="Clum A."/>
            <person name="Steindorff A."/>
            <person name="Ohm R.A."/>
            <person name="Martin F."/>
            <person name="Silar P."/>
            <person name="Natvig D.O."/>
            <person name="Lalanne C."/>
            <person name="Gautier V."/>
            <person name="Ament-Velasquez S.L."/>
            <person name="Kruys A."/>
            <person name="Hutchinson M.I."/>
            <person name="Powell A.J."/>
            <person name="Barry K."/>
            <person name="Miller A.N."/>
            <person name="Grigoriev I.V."/>
            <person name="Debuchy R."/>
            <person name="Gladieux P."/>
            <person name="Hiltunen Thoren M."/>
            <person name="Johannesson H."/>
        </authorList>
    </citation>
    <scope>NUCLEOTIDE SEQUENCE</scope>
    <source>
        <strain evidence="17">PSN243</strain>
    </source>
</reference>
<dbReference type="GO" id="GO:0009443">
    <property type="term" value="P:pyridoxal 5'-phosphate salvage"/>
    <property type="evidence" value="ECO:0007669"/>
    <property type="project" value="InterPro"/>
</dbReference>
<dbReference type="Pfam" id="PF08543">
    <property type="entry name" value="Phos_pyr_kin"/>
    <property type="match status" value="1"/>
</dbReference>
<evidence type="ECO:0000259" key="14">
    <source>
        <dbReference type="Pfam" id="PF00705"/>
    </source>
</evidence>
<dbReference type="Gene3D" id="3.10.150.10">
    <property type="entry name" value="DNA Polymerase III, subunit A, domain 2"/>
    <property type="match status" value="2"/>
</dbReference>
<dbReference type="GO" id="GO:0030337">
    <property type="term" value="F:DNA polymerase processivity factor activity"/>
    <property type="evidence" value="ECO:0007669"/>
    <property type="project" value="InterPro"/>
</dbReference>
<comment type="similarity">
    <text evidence="2">Belongs to the pyridoxine kinase family.</text>
</comment>
<name>A0AAV9GGQ4_9PEZI</name>
<dbReference type="FunFam" id="3.10.150.10:FF:000006">
    <property type="entry name" value="Proliferating cell nuclear antigen"/>
    <property type="match status" value="1"/>
</dbReference>
<accession>A0AAV9GGQ4</accession>
<dbReference type="EMBL" id="MU865948">
    <property type="protein sequence ID" value="KAK4447683.1"/>
    <property type="molecule type" value="Genomic_DNA"/>
</dbReference>
<feature type="domain" description="Proliferating cell nuclear antigen PCNA C-terminal" evidence="15">
    <location>
        <begin position="127"/>
        <end position="254"/>
    </location>
</feature>